<gene>
    <name evidence="4" type="ORF">G3M58_13290</name>
</gene>
<sequence>MAVEETVAHTERTDRRGRLHAEHREVEGIRVVTLRGEIDHDVQDVLSEALLTEGGAVPPRIVADLAGVTFMDSSGINVFVAAHQQVSGADGWVRIAGAQPSVLRVLQLVGVDTLITCHPTTEQALHPDL</sequence>
<dbReference type="Gene3D" id="3.30.750.24">
    <property type="entry name" value="STAS domain"/>
    <property type="match status" value="1"/>
</dbReference>
<proteinExistence type="inferred from homology"/>
<organism evidence="4">
    <name type="scientific">Streptomyces sp. SID7499</name>
    <dbReference type="NCBI Taxonomy" id="2706086"/>
    <lineage>
        <taxon>Bacteria</taxon>
        <taxon>Bacillati</taxon>
        <taxon>Actinomycetota</taxon>
        <taxon>Actinomycetes</taxon>
        <taxon>Kitasatosporales</taxon>
        <taxon>Streptomycetaceae</taxon>
        <taxon>Streptomyces</taxon>
    </lineage>
</organism>
<dbReference type="SUPFAM" id="SSF52091">
    <property type="entry name" value="SpoIIaa-like"/>
    <property type="match status" value="1"/>
</dbReference>
<dbReference type="PANTHER" id="PTHR33495:SF2">
    <property type="entry name" value="ANTI-SIGMA FACTOR ANTAGONIST TM_1081-RELATED"/>
    <property type="match status" value="1"/>
</dbReference>
<feature type="domain" description="STAS" evidence="3">
    <location>
        <begin position="19"/>
        <end position="129"/>
    </location>
</feature>
<dbReference type="InterPro" id="IPR003658">
    <property type="entry name" value="Anti-sigma_ant"/>
</dbReference>
<dbReference type="GO" id="GO:0043856">
    <property type="term" value="F:anti-sigma factor antagonist activity"/>
    <property type="evidence" value="ECO:0007669"/>
    <property type="project" value="InterPro"/>
</dbReference>
<accession>A0A6G3WQ45</accession>
<dbReference type="InterPro" id="IPR036513">
    <property type="entry name" value="STAS_dom_sf"/>
</dbReference>
<dbReference type="AlphaFoldDB" id="A0A6G3WQ45"/>
<dbReference type="InterPro" id="IPR002645">
    <property type="entry name" value="STAS_dom"/>
</dbReference>
<evidence type="ECO:0000256" key="2">
    <source>
        <dbReference type="RuleBase" id="RU003749"/>
    </source>
</evidence>
<reference evidence="4" key="1">
    <citation type="submission" date="2020-01" db="EMBL/GenBank/DDBJ databases">
        <title>Insect and environment-associated Actinomycetes.</title>
        <authorList>
            <person name="Currrie C."/>
            <person name="Chevrette M."/>
            <person name="Carlson C."/>
            <person name="Stubbendieck R."/>
            <person name="Wendt-Pienkowski E."/>
        </authorList>
    </citation>
    <scope>NUCLEOTIDE SEQUENCE</scope>
    <source>
        <strain evidence="4">SID7499</strain>
    </source>
</reference>
<dbReference type="Pfam" id="PF01740">
    <property type="entry name" value="STAS"/>
    <property type="match status" value="1"/>
</dbReference>
<dbReference type="PANTHER" id="PTHR33495">
    <property type="entry name" value="ANTI-SIGMA FACTOR ANTAGONIST TM_1081-RELATED-RELATED"/>
    <property type="match status" value="1"/>
</dbReference>
<evidence type="ECO:0000256" key="1">
    <source>
        <dbReference type="ARBA" id="ARBA00009013"/>
    </source>
</evidence>
<name>A0A6G3WQ45_9ACTN</name>
<dbReference type="CDD" id="cd07043">
    <property type="entry name" value="STAS_anti-anti-sigma_factors"/>
    <property type="match status" value="1"/>
</dbReference>
<evidence type="ECO:0000313" key="4">
    <source>
        <dbReference type="EMBL" id="NEE07420.1"/>
    </source>
</evidence>
<dbReference type="NCBIfam" id="TIGR00377">
    <property type="entry name" value="ant_ant_sig"/>
    <property type="match status" value="1"/>
</dbReference>
<comment type="caution">
    <text evidence="4">The sequence shown here is derived from an EMBL/GenBank/DDBJ whole genome shotgun (WGS) entry which is preliminary data.</text>
</comment>
<dbReference type="EMBL" id="JAAGMN010001394">
    <property type="protein sequence ID" value="NEE07420.1"/>
    <property type="molecule type" value="Genomic_DNA"/>
</dbReference>
<protein>
    <recommendedName>
        <fullName evidence="2">Anti-sigma factor antagonist</fullName>
    </recommendedName>
</protein>
<dbReference type="PROSITE" id="PS50801">
    <property type="entry name" value="STAS"/>
    <property type="match status" value="1"/>
</dbReference>
<comment type="similarity">
    <text evidence="1 2">Belongs to the anti-sigma-factor antagonist family.</text>
</comment>
<evidence type="ECO:0000259" key="3">
    <source>
        <dbReference type="PROSITE" id="PS50801"/>
    </source>
</evidence>